<dbReference type="RefSeq" id="WP_265674148.1">
    <property type="nucleotide sequence ID" value="NZ_JAKRRY010000006.1"/>
</dbReference>
<evidence type="ECO:0000313" key="3">
    <source>
        <dbReference type="Proteomes" id="UP001155587"/>
    </source>
</evidence>
<feature type="domain" description="GGDEF" evidence="1">
    <location>
        <begin position="194"/>
        <end position="317"/>
    </location>
</feature>
<evidence type="ECO:0000313" key="2">
    <source>
        <dbReference type="EMBL" id="MCW8345735.1"/>
    </source>
</evidence>
<dbReference type="SMART" id="SM00065">
    <property type="entry name" value="GAF"/>
    <property type="match status" value="1"/>
</dbReference>
<sequence>MQPPPIPANEDYRIHLLRQLKILDTPREERFDRVTRLAKRMFNVDIALVSLIDEQRQWFKSGVGIDATETHRDISFCGHAILGDEPFIVPDALADRRFWDNPLVKGEPNIRFYAGVPLKLAEGAKIGTLCIIAREPRHFTDQEVHDLIDLAKLAEGELVANLNSTIDELTQISNRRGFNELANKVISKCRFLMEPYSLAYFDLNDFKRINDTLGHSIGDDALTSFSRLLIDNFRDSDVIARIGGDEFAVLMSGTTGVDARYPMTRFDEEIMKFNSAHPRIYKLGYSVGVVSCSPLEDIDHNELLDRADKAMYQYKRD</sequence>
<protein>
    <submittedName>
        <fullName evidence="2">Sensor domain-containing diguanylate cyclase</fullName>
    </submittedName>
</protein>
<dbReference type="Pfam" id="PF00990">
    <property type="entry name" value="GGDEF"/>
    <property type="match status" value="1"/>
</dbReference>
<dbReference type="InterPro" id="IPR003018">
    <property type="entry name" value="GAF"/>
</dbReference>
<gene>
    <name evidence="2" type="ORF">MD535_06885</name>
</gene>
<dbReference type="EMBL" id="JAKRRY010000006">
    <property type="protein sequence ID" value="MCW8345735.1"/>
    <property type="molecule type" value="Genomic_DNA"/>
</dbReference>
<accession>A0A9X3CNS5</accession>
<dbReference type="NCBIfam" id="TIGR00254">
    <property type="entry name" value="GGDEF"/>
    <property type="match status" value="1"/>
</dbReference>
<proteinExistence type="predicted"/>
<reference evidence="2" key="1">
    <citation type="submission" date="2022-02" db="EMBL/GenBank/DDBJ databases">
        <title>Vibrio sp. nov, a new bacterium isolated from seawater.</title>
        <authorList>
            <person name="Yuan Y."/>
        </authorList>
    </citation>
    <scope>NUCLEOTIDE SEQUENCE</scope>
    <source>
        <strain evidence="2">ZSDZ65</strain>
    </source>
</reference>
<dbReference type="Gene3D" id="3.30.70.270">
    <property type="match status" value="1"/>
</dbReference>
<dbReference type="PANTHER" id="PTHR43102">
    <property type="entry name" value="SLR1143 PROTEIN"/>
    <property type="match status" value="1"/>
</dbReference>
<dbReference type="Gene3D" id="3.30.450.40">
    <property type="match status" value="1"/>
</dbReference>
<organism evidence="2 3">
    <name type="scientific">Vibrio qingdaonensis</name>
    <dbReference type="NCBI Taxonomy" id="2829491"/>
    <lineage>
        <taxon>Bacteria</taxon>
        <taxon>Pseudomonadati</taxon>
        <taxon>Pseudomonadota</taxon>
        <taxon>Gammaproteobacteria</taxon>
        <taxon>Vibrionales</taxon>
        <taxon>Vibrionaceae</taxon>
        <taxon>Vibrio</taxon>
    </lineage>
</organism>
<dbReference type="AlphaFoldDB" id="A0A9X3CNS5"/>
<dbReference type="InterPro" id="IPR029016">
    <property type="entry name" value="GAF-like_dom_sf"/>
</dbReference>
<dbReference type="InterPro" id="IPR000160">
    <property type="entry name" value="GGDEF_dom"/>
</dbReference>
<dbReference type="SMART" id="SM00267">
    <property type="entry name" value="GGDEF"/>
    <property type="match status" value="1"/>
</dbReference>
<dbReference type="PANTHER" id="PTHR43102:SF2">
    <property type="entry name" value="GAF DOMAIN-CONTAINING PROTEIN"/>
    <property type="match status" value="1"/>
</dbReference>
<dbReference type="SUPFAM" id="SSF55781">
    <property type="entry name" value="GAF domain-like"/>
    <property type="match status" value="1"/>
</dbReference>
<name>A0A9X3CNS5_9VIBR</name>
<comment type="caution">
    <text evidence="2">The sequence shown here is derived from an EMBL/GenBank/DDBJ whole genome shotgun (WGS) entry which is preliminary data.</text>
</comment>
<dbReference type="Pfam" id="PF01590">
    <property type="entry name" value="GAF"/>
    <property type="match status" value="1"/>
</dbReference>
<dbReference type="InterPro" id="IPR043128">
    <property type="entry name" value="Rev_trsase/Diguanyl_cyclase"/>
</dbReference>
<dbReference type="SUPFAM" id="SSF55073">
    <property type="entry name" value="Nucleotide cyclase"/>
    <property type="match status" value="1"/>
</dbReference>
<keyword evidence="3" id="KW-1185">Reference proteome</keyword>
<dbReference type="InterPro" id="IPR029787">
    <property type="entry name" value="Nucleotide_cyclase"/>
</dbReference>
<evidence type="ECO:0000259" key="1">
    <source>
        <dbReference type="PROSITE" id="PS50887"/>
    </source>
</evidence>
<dbReference type="CDD" id="cd01949">
    <property type="entry name" value="GGDEF"/>
    <property type="match status" value="1"/>
</dbReference>
<dbReference type="PROSITE" id="PS50887">
    <property type="entry name" value="GGDEF"/>
    <property type="match status" value="1"/>
</dbReference>
<dbReference type="Proteomes" id="UP001155587">
    <property type="component" value="Unassembled WGS sequence"/>
</dbReference>